<keyword evidence="8" id="KW-1185">Reference proteome</keyword>
<dbReference type="InterPro" id="IPR044926">
    <property type="entry name" value="RGS_subdomain_2"/>
</dbReference>
<dbReference type="OrthoDB" id="120967at2759"/>
<dbReference type="Gene3D" id="1.10.167.10">
    <property type="entry name" value="Regulator of G-protein Signalling 4, domain 2"/>
    <property type="match status" value="1"/>
</dbReference>
<feature type="compositionally biased region" description="Low complexity" evidence="2">
    <location>
        <begin position="657"/>
        <end position="671"/>
    </location>
</feature>
<dbReference type="SUPFAM" id="SSF48097">
    <property type="entry name" value="Regulator of G-protein signaling, RGS"/>
    <property type="match status" value="1"/>
</dbReference>
<reference evidence="7 8" key="1">
    <citation type="journal article" date="2016" name="Mol. Biol. Evol.">
        <title>Comparative Genomics of Early-Diverging Mushroom-Forming Fungi Provides Insights into the Origins of Lignocellulose Decay Capabilities.</title>
        <authorList>
            <person name="Nagy L.G."/>
            <person name="Riley R."/>
            <person name="Tritt A."/>
            <person name="Adam C."/>
            <person name="Daum C."/>
            <person name="Floudas D."/>
            <person name="Sun H."/>
            <person name="Yadav J.S."/>
            <person name="Pangilinan J."/>
            <person name="Larsson K.H."/>
            <person name="Matsuura K."/>
            <person name="Barry K."/>
            <person name="Labutti K."/>
            <person name="Kuo R."/>
            <person name="Ohm R.A."/>
            <person name="Bhattacharya S.S."/>
            <person name="Shirouzu T."/>
            <person name="Yoshinaga Y."/>
            <person name="Martin F.M."/>
            <person name="Grigoriev I.V."/>
            <person name="Hibbett D.S."/>
        </authorList>
    </citation>
    <scope>NUCLEOTIDE SEQUENCE [LARGE SCALE GENOMIC DNA]</scope>
    <source>
        <strain evidence="7 8">HHB9708</strain>
    </source>
</reference>
<evidence type="ECO:0000313" key="7">
    <source>
        <dbReference type="EMBL" id="KZS93337.1"/>
    </source>
</evidence>
<dbReference type="EMBL" id="KV419407">
    <property type="protein sequence ID" value="KZS93337.1"/>
    <property type="molecule type" value="Genomic_DNA"/>
</dbReference>
<feature type="transmembrane region" description="Helical" evidence="3">
    <location>
        <begin position="6"/>
        <end position="24"/>
    </location>
</feature>
<evidence type="ECO:0000256" key="3">
    <source>
        <dbReference type="SAM" id="Phobius"/>
    </source>
</evidence>
<dbReference type="Gene3D" id="3.30.1520.10">
    <property type="entry name" value="Phox-like domain"/>
    <property type="match status" value="1"/>
</dbReference>
<dbReference type="AlphaFoldDB" id="A0A164ULA8"/>
<dbReference type="InterPro" id="IPR003114">
    <property type="entry name" value="Phox_assoc"/>
</dbReference>
<sequence length="1245" mass="138620">MNAALYARSAFAIGLIAIVYPFLARIWRSPLALIFILPPFLGLCLVILVFSNILIGLLLDKYPETTREPKTHAARPLAFSTPAAWQAATTRSRWELRSPHLLKPLLPELPGTSGALNDLMILIVRDFVLTWYTDISSSTTFPTAISYTLHGTLNNLLNRVAGLDIPDLIVYRILPKITAHVEQFRQSETALRGAGLERHLTQSDELDILLAGRYAANGGKLHPAISNLSTMSTRQSEEAHLRSLLAKALPLLMPPSEASSPAVLNATREILACTVSAPAIDVLADPDFWNRLIDDMAGAAIRQQKMISRVRHVLEVETASPRAAGRTNHGASRSESITSKTDPKNFESFLRSIRRMVSLLDARRLRNDILQEIRRIRSLLANHENDEQIKGERTEEVVAFLDRLYTAKKEIENRISILGGVDVSRSTQDTEPAAKPTLRDILMNPSSLSYYMEYMDRQRKALLVQFWLTVESFKNPLEYVDSSGSEDEEDTKDIHDATSVETVKEDLEMLYNTYFSQDTIPVALQVISPKYVDAIRNFVLEPSESTPAKARKARHSMFMAQRQAERDMEQYFGGFEQSGLWFRAIDDIPGFSQSASSKATKIPHREPSLATPVASPPARQGYSGPTISLGPGALPRRSDSISPSAGRSHHNSKVRDSSSSSTSSIVRQSQDPSHLEILASPPGRSPLFSDDLSESITQESDPLSKSTQMAAIQRALSDILAEENLFETSQSDANSRSDGRQSITSSLPQTQSQPFRDGAPEDDELDTQPPEHELSQSSMETFHPAGPGDLLLSVDIAYLDSKIQDLQSQDSMMDALIRKAELTGDEQELRLLSRSKIAMAKELRELTFQKAQYEQQELDNRLLPGRTSIKIATSTTEEVDGKPVVRYLIEVNQLGADGTHSSGWVLARRYNEFLAMHQRLREKYLVVRLLDFPGKRLVTSMSSSFLESRRVGLEKYIQNLIALPLICETEELQSFLSRDSPLHAAHHSRSQGSKPLSSGQALMRSMYKTVTHSLDDMLFGPSMLDVVIQRLTRQAADFAGIVGSGVHDEDLVAQAFRATGPSAPEERLLRLTGDLTSLEGETSGSSFSAPICDLILAIFELNRKNNWLRRQAVVIILQQVLGGTIERKFRDTFKTFASDSSLVSLLNTFRDALWPGGQFKTNNTPRTPEERMTTRQSANRKLSALIPDLAANMIGRSNARYGAIRIFAVLQNRRLNQHIIYTIIDEVFSALFPETTMDTHEVTIS</sequence>
<name>A0A164ULA8_9AGAM</name>
<dbReference type="PROSITE" id="PS50195">
    <property type="entry name" value="PX"/>
    <property type="match status" value="1"/>
</dbReference>
<dbReference type="SMART" id="SM00312">
    <property type="entry name" value="PX"/>
    <property type="match status" value="1"/>
</dbReference>
<dbReference type="InterPro" id="IPR001683">
    <property type="entry name" value="PX_dom"/>
</dbReference>
<proteinExistence type="inferred from homology"/>
<dbReference type="InterPro" id="IPR036871">
    <property type="entry name" value="PX_dom_sf"/>
</dbReference>
<feature type="compositionally biased region" description="Polar residues" evidence="2">
    <location>
        <begin position="694"/>
        <end position="709"/>
    </location>
</feature>
<dbReference type="InterPro" id="IPR013937">
    <property type="entry name" value="Sorting_nexin_C"/>
</dbReference>
<dbReference type="STRING" id="1314777.A0A164ULA8"/>
<comment type="similarity">
    <text evidence="1">Belongs to the sorting nexin family.</text>
</comment>
<feature type="region of interest" description="Disordered" evidence="2">
    <location>
        <begin position="320"/>
        <end position="342"/>
    </location>
</feature>
<feature type="compositionally biased region" description="Polar residues" evidence="2">
    <location>
        <begin position="728"/>
        <end position="754"/>
    </location>
</feature>
<evidence type="ECO:0000259" key="4">
    <source>
        <dbReference type="PROSITE" id="PS50132"/>
    </source>
</evidence>
<feature type="compositionally biased region" description="Polar residues" evidence="2">
    <location>
        <begin position="329"/>
        <end position="340"/>
    </location>
</feature>
<dbReference type="PANTHER" id="PTHR22775:SF3">
    <property type="entry name" value="SORTING NEXIN-13"/>
    <property type="match status" value="1"/>
</dbReference>
<dbReference type="InterPro" id="IPR036305">
    <property type="entry name" value="RGS_sf"/>
</dbReference>
<dbReference type="Pfam" id="PF00787">
    <property type="entry name" value="PX"/>
    <property type="match status" value="1"/>
</dbReference>
<evidence type="ECO:0000256" key="1">
    <source>
        <dbReference type="ARBA" id="ARBA00010883"/>
    </source>
</evidence>
<feature type="domain" description="PX" evidence="5">
    <location>
        <begin position="865"/>
        <end position="983"/>
    </location>
</feature>
<dbReference type="PANTHER" id="PTHR22775">
    <property type="entry name" value="SORTING NEXIN"/>
    <property type="match status" value="1"/>
</dbReference>
<keyword evidence="3" id="KW-0812">Transmembrane</keyword>
<feature type="domain" description="RGS" evidence="4">
    <location>
        <begin position="437"/>
        <end position="519"/>
    </location>
</feature>
<dbReference type="InterPro" id="IPR016137">
    <property type="entry name" value="RGS"/>
</dbReference>
<dbReference type="SUPFAM" id="SSF64268">
    <property type="entry name" value="PX domain"/>
    <property type="match status" value="1"/>
</dbReference>
<keyword evidence="3" id="KW-1133">Transmembrane helix</keyword>
<dbReference type="Pfam" id="PF08628">
    <property type="entry name" value="Nexin_C"/>
    <property type="match status" value="1"/>
</dbReference>
<dbReference type="Proteomes" id="UP000076722">
    <property type="component" value="Unassembled WGS sequence"/>
</dbReference>
<organism evidence="7 8">
    <name type="scientific">Sistotremastrum niveocremeum HHB9708</name>
    <dbReference type="NCBI Taxonomy" id="1314777"/>
    <lineage>
        <taxon>Eukaryota</taxon>
        <taxon>Fungi</taxon>
        <taxon>Dikarya</taxon>
        <taxon>Basidiomycota</taxon>
        <taxon>Agaricomycotina</taxon>
        <taxon>Agaricomycetes</taxon>
        <taxon>Sistotremastrales</taxon>
        <taxon>Sistotremastraceae</taxon>
        <taxon>Sertulicium</taxon>
        <taxon>Sertulicium niveocremeum</taxon>
    </lineage>
</organism>
<keyword evidence="3" id="KW-0472">Membrane</keyword>
<feature type="region of interest" description="Disordered" evidence="2">
    <location>
        <begin position="594"/>
        <end position="709"/>
    </location>
</feature>
<feature type="region of interest" description="Disordered" evidence="2">
    <location>
        <begin position="728"/>
        <end position="786"/>
    </location>
</feature>
<evidence type="ECO:0000259" key="5">
    <source>
        <dbReference type="PROSITE" id="PS50195"/>
    </source>
</evidence>
<protein>
    <submittedName>
        <fullName evidence="7">PhoX domain-containing protein</fullName>
    </submittedName>
</protein>
<feature type="domain" description="PXA" evidence="6">
    <location>
        <begin position="109"/>
        <end position="301"/>
    </location>
</feature>
<dbReference type="Pfam" id="PF02194">
    <property type="entry name" value="PXA"/>
    <property type="match status" value="1"/>
</dbReference>
<feature type="transmembrane region" description="Helical" evidence="3">
    <location>
        <begin position="31"/>
        <end position="59"/>
    </location>
</feature>
<dbReference type="GO" id="GO:0035091">
    <property type="term" value="F:phosphatidylinositol binding"/>
    <property type="evidence" value="ECO:0007669"/>
    <property type="project" value="InterPro"/>
</dbReference>
<dbReference type="PROSITE" id="PS50132">
    <property type="entry name" value="RGS"/>
    <property type="match status" value="1"/>
</dbReference>
<evidence type="ECO:0000256" key="2">
    <source>
        <dbReference type="SAM" id="MobiDB-lite"/>
    </source>
</evidence>
<dbReference type="PROSITE" id="PS51207">
    <property type="entry name" value="PXA"/>
    <property type="match status" value="1"/>
</dbReference>
<dbReference type="SMART" id="SM00313">
    <property type="entry name" value="PXA"/>
    <property type="match status" value="1"/>
</dbReference>
<gene>
    <name evidence="7" type="ORF">SISNIDRAFT_427939</name>
</gene>
<evidence type="ECO:0000259" key="6">
    <source>
        <dbReference type="PROSITE" id="PS51207"/>
    </source>
</evidence>
<dbReference type="Pfam" id="PF00615">
    <property type="entry name" value="RGS"/>
    <property type="match status" value="1"/>
</dbReference>
<dbReference type="SMART" id="SM00315">
    <property type="entry name" value="RGS"/>
    <property type="match status" value="1"/>
</dbReference>
<evidence type="ECO:0000313" key="8">
    <source>
        <dbReference type="Proteomes" id="UP000076722"/>
    </source>
</evidence>
<accession>A0A164ULA8</accession>